<dbReference type="Proteomes" id="UP001354989">
    <property type="component" value="Chromosome"/>
</dbReference>
<protein>
    <submittedName>
        <fullName evidence="1">Uncharacterized protein</fullName>
    </submittedName>
</protein>
<organism evidence="1 2">
    <name type="scientific">Persicobacter psychrovividus</name>
    <dbReference type="NCBI Taxonomy" id="387638"/>
    <lineage>
        <taxon>Bacteria</taxon>
        <taxon>Pseudomonadati</taxon>
        <taxon>Bacteroidota</taxon>
        <taxon>Cytophagia</taxon>
        <taxon>Cytophagales</taxon>
        <taxon>Persicobacteraceae</taxon>
        <taxon>Persicobacter</taxon>
    </lineage>
</organism>
<keyword evidence="2" id="KW-1185">Reference proteome</keyword>
<accession>A0ABM7VFC8</accession>
<evidence type="ECO:0000313" key="2">
    <source>
        <dbReference type="Proteomes" id="UP001354989"/>
    </source>
</evidence>
<sequence length="53" mass="6065">MRHLTIERMIVVKLMKIGRINDLLPDKYCSKSHKNAIYGPLAREVAQAASEVR</sequence>
<proteinExistence type="predicted"/>
<reference evidence="1 2" key="1">
    <citation type="submission" date="2021-12" db="EMBL/GenBank/DDBJ databases">
        <title>Genome sequencing of bacteria with rrn-lacking chromosome and rrn-plasmid.</title>
        <authorList>
            <person name="Anda M."/>
            <person name="Iwasaki W."/>
        </authorList>
    </citation>
    <scope>NUCLEOTIDE SEQUENCE [LARGE SCALE GENOMIC DNA]</scope>
    <source>
        <strain evidence="1 2">NBRC 101262</strain>
    </source>
</reference>
<dbReference type="EMBL" id="AP025292">
    <property type="protein sequence ID" value="BDC99651.1"/>
    <property type="molecule type" value="Genomic_DNA"/>
</dbReference>
<gene>
    <name evidence="1" type="ORF">PEPS_19320</name>
</gene>
<name>A0ABM7VFC8_9BACT</name>
<evidence type="ECO:0000313" key="1">
    <source>
        <dbReference type="EMBL" id="BDC99651.1"/>
    </source>
</evidence>